<evidence type="ECO:0000256" key="1">
    <source>
        <dbReference type="SAM" id="Phobius"/>
    </source>
</evidence>
<dbReference type="AlphaFoldDB" id="G3MRI4"/>
<name>G3MRI4_AMBMU</name>
<keyword evidence="1" id="KW-0812">Transmembrane</keyword>
<sequence>MLLRHLIRLPRPDRKLFCRSASALGATEGIVSEGGGAMTRPVRMLSCSSLLLATVAVLLAAVGIAVACHDLEYFRTKQDCEHQFENEIRRSYDDPHDHARSREIACCALMRANQCIRRLHDEKPCEDVSHETLLHFSRKARNWNCESFDYTPCGSGASIASASILLLGALLAFVVNRS</sequence>
<protein>
    <submittedName>
        <fullName evidence="2">Uncharacterized protein</fullName>
    </submittedName>
</protein>
<feature type="transmembrane region" description="Helical" evidence="1">
    <location>
        <begin position="47"/>
        <end position="67"/>
    </location>
</feature>
<reference evidence="2" key="1">
    <citation type="journal article" date="2011" name="PLoS ONE">
        <title>A deep insight into the sialotranscriptome of the gulf coast tick, Amblyomma maculatum.</title>
        <authorList>
            <person name="Karim S."/>
            <person name="Singh P."/>
            <person name="Ribeiro J.M."/>
        </authorList>
    </citation>
    <scope>NUCLEOTIDE SEQUENCE</scope>
    <source>
        <tissue evidence="2">Salivary gland</tissue>
    </source>
</reference>
<dbReference type="EMBL" id="JO844485">
    <property type="protein sequence ID" value="AEO36102.1"/>
    <property type="molecule type" value="mRNA"/>
</dbReference>
<accession>G3MRI4</accession>
<evidence type="ECO:0000313" key="2">
    <source>
        <dbReference type="EMBL" id="AEO36102.1"/>
    </source>
</evidence>
<keyword evidence="1" id="KW-1133">Transmembrane helix</keyword>
<organism evidence="2">
    <name type="scientific">Amblyomma maculatum</name>
    <name type="common">Gulf Coast tick</name>
    <dbReference type="NCBI Taxonomy" id="34609"/>
    <lineage>
        <taxon>Eukaryota</taxon>
        <taxon>Metazoa</taxon>
        <taxon>Ecdysozoa</taxon>
        <taxon>Arthropoda</taxon>
        <taxon>Chelicerata</taxon>
        <taxon>Arachnida</taxon>
        <taxon>Acari</taxon>
        <taxon>Parasitiformes</taxon>
        <taxon>Ixodida</taxon>
        <taxon>Ixodoidea</taxon>
        <taxon>Ixodidae</taxon>
        <taxon>Amblyomminae</taxon>
        <taxon>Amblyomma</taxon>
    </lineage>
</organism>
<proteinExistence type="evidence at transcript level"/>
<feature type="transmembrane region" description="Helical" evidence="1">
    <location>
        <begin position="156"/>
        <end position="175"/>
    </location>
</feature>
<keyword evidence="1" id="KW-0472">Membrane</keyword>